<gene>
    <name evidence="5" type="primary">yaeI</name>
    <name evidence="5" type="ORF">Abiwalacus_04700</name>
</gene>
<name>A0ABN6QEF0_9BACT</name>
<keyword evidence="1" id="KW-0479">Metal-binding</keyword>
<dbReference type="PANTHER" id="PTHR31302">
    <property type="entry name" value="TRANSMEMBRANE PROTEIN WITH METALLOPHOSPHOESTERASE DOMAIN-RELATED"/>
    <property type="match status" value="1"/>
</dbReference>
<keyword evidence="2" id="KW-0378">Hydrolase</keyword>
<evidence type="ECO:0000259" key="4">
    <source>
        <dbReference type="Pfam" id="PF00149"/>
    </source>
</evidence>
<dbReference type="InterPro" id="IPR004843">
    <property type="entry name" value="Calcineurin-like_PHP"/>
</dbReference>
<sequence>MTAAPSPSKKRSLLRKFLYLAAAAVLLGSLLLSYMQWEANTLRFRETQAPAGCLPGLSGLRILVLSDVHTGLPMLEEAVHMAEQAKPDMIVFLGDLYTDYQRATHAGDYIRQFQKLSSIAPSYACLGNHDMALAGNVERILKEGGFTLLRNSASFITVPRLGNAEFKLAGLGDVREGDCFPDKCMALADLAENSPMPTIVLCHNPKGRELLDRYHWDLMLSGHTHGGQIRLPFFSSPLLMVEGETMASGFYPYGEKSVFVTPGIGYIGPGRFNCPPEVNLITIP</sequence>
<evidence type="ECO:0000256" key="3">
    <source>
        <dbReference type="SAM" id="Phobius"/>
    </source>
</evidence>
<dbReference type="Pfam" id="PF00149">
    <property type="entry name" value="Metallophos"/>
    <property type="match status" value="1"/>
</dbReference>
<dbReference type="EMBL" id="AP025943">
    <property type="protein sequence ID" value="BDL42896.1"/>
    <property type="molecule type" value="Genomic_DNA"/>
</dbReference>
<dbReference type="InterPro" id="IPR029052">
    <property type="entry name" value="Metallo-depent_PP-like"/>
</dbReference>
<dbReference type="Proteomes" id="UP001062263">
    <property type="component" value="Chromosome"/>
</dbReference>
<dbReference type="RefSeq" id="WP_215437524.1">
    <property type="nucleotide sequence ID" value="NZ_AP025943.1"/>
</dbReference>
<evidence type="ECO:0000256" key="2">
    <source>
        <dbReference type="ARBA" id="ARBA00022801"/>
    </source>
</evidence>
<dbReference type="PANTHER" id="PTHR31302:SF31">
    <property type="entry name" value="PHOSPHODIESTERASE YAEI"/>
    <property type="match status" value="1"/>
</dbReference>
<feature type="domain" description="Calcineurin-like phosphoesterase" evidence="4">
    <location>
        <begin position="60"/>
        <end position="226"/>
    </location>
</feature>
<dbReference type="Gene3D" id="3.60.21.10">
    <property type="match status" value="1"/>
</dbReference>
<dbReference type="SUPFAM" id="SSF56300">
    <property type="entry name" value="Metallo-dependent phosphatases"/>
    <property type="match status" value="1"/>
</dbReference>
<accession>A0ABN6QEF0</accession>
<proteinExistence type="predicted"/>
<evidence type="ECO:0000313" key="5">
    <source>
        <dbReference type="EMBL" id="BDL42896.1"/>
    </source>
</evidence>
<protein>
    <submittedName>
        <fullName evidence="5">Phosphodiesterase YaeI</fullName>
    </submittedName>
</protein>
<keyword evidence="3" id="KW-0812">Transmembrane</keyword>
<keyword evidence="3" id="KW-0472">Membrane</keyword>
<evidence type="ECO:0000313" key="6">
    <source>
        <dbReference type="Proteomes" id="UP001062263"/>
    </source>
</evidence>
<evidence type="ECO:0000256" key="1">
    <source>
        <dbReference type="ARBA" id="ARBA00022723"/>
    </source>
</evidence>
<keyword evidence="3" id="KW-1133">Transmembrane helix</keyword>
<feature type="transmembrane region" description="Helical" evidence="3">
    <location>
        <begin position="17"/>
        <end position="37"/>
    </location>
</feature>
<dbReference type="InterPro" id="IPR051158">
    <property type="entry name" value="Metallophosphoesterase_sf"/>
</dbReference>
<organism evidence="5 6">
    <name type="scientific">Akkermansia biwaensis</name>
    <dbReference type="NCBI Taxonomy" id="2946555"/>
    <lineage>
        <taxon>Bacteria</taxon>
        <taxon>Pseudomonadati</taxon>
        <taxon>Verrucomicrobiota</taxon>
        <taxon>Verrucomicrobiia</taxon>
        <taxon>Verrucomicrobiales</taxon>
        <taxon>Akkermansiaceae</taxon>
        <taxon>Akkermansia</taxon>
    </lineage>
</organism>
<dbReference type="NCBIfam" id="NF008460">
    <property type="entry name" value="PRK11340.1"/>
    <property type="match status" value="1"/>
</dbReference>
<keyword evidence="6" id="KW-1185">Reference proteome</keyword>
<reference evidence="5" key="1">
    <citation type="submission" date="2022-06" db="EMBL/GenBank/DDBJ databases">
        <title>Akkermansia biwalacus sp. nov., an anaerobic mucin-degrading bacterium isolated from human intestine.</title>
        <authorList>
            <person name="Kobayashi Y."/>
            <person name="Inoue S."/>
            <person name="Kawahara T."/>
            <person name="Kohda N."/>
        </authorList>
    </citation>
    <scope>NUCLEOTIDE SEQUENCE</scope>
    <source>
        <strain evidence="5">WON2089</strain>
    </source>
</reference>